<dbReference type="Pfam" id="PF06568">
    <property type="entry name" value="YjiS-like"/>
    <property type="match status" value="1"/>
</dbReference>
<proteinExistence type="predicted"/>
<feature type="domain" description="YjiS-like" evidence="1">
    <location>
        <begin position="27"/>
        <end position="58"/>
    </location>
</feature>
<dbReference type="EMBL" id="JABFCZ010000029">
    <property type="protein sequence ID" value="MBD1549048.1"/>
    <property type="molecule type" value="Genomic_DNA"/>
</dbReference>
<dbReference type="AlphaFoldDB" id="A0A926P3M0"/>
<accession>A0A926P3M0</accession>
<reference evidence="2" key="1">
    <citation type="submission" date="2020-05" db="EMBL/GenBank/DDBJ databases">
        <title>Identification of trans-AT polyketide cluster in two marine bacteria, producers of a novel glutaramide-containing polyketide sesbanimide D and analogs.</title>
        <authorList>
            <person name="Kacar D."/>
            <person name="Rodriguez P."/>
            <person name="Canedo L."/>
            <person name="Gonzalez E."/>
            <person name="Galan B."/>
            <person name="De La Calle F."/>
            <person name="Garcia J.L."/>
        </authorList>
    </citation>
    <scope>NUCLEOTIDE SEQUENCE</scope>
    <source>
        <strain evidence="2">PHM038</strain>
    </source>
</reference>
<evidence type="ECO:0000259" key="1">
    <source>
        <dbReference type="Pfam" id="PF06568"/>
    </source>
</evidence>
<gene>
    <name evidence="2" type="ORF">HK439_22540</name>
</gene>
<name>A0A926P3M0_9HYPH</name>
<comment type="caution">
    <text evidence="2">The sequence shown here is derived from an EMBL/GenBank/DDBJ whole genome shotgun (WGS) entry which is preliminary data.</text>
</comment>
<evidence type="ECO:0000313" key="3">
    <source>
        <dbReference type="Proteomes" id="UP000598467"/>
    </source>
</evidence>
<dbReference type="Proteomes" id="UP000598467">
    <property type="component" value="Unassembled WGS sequence"/>
</dbReference>
<sequence length="83" mass="9831">MTLTLETTFGRRLRRRSIAVRILQAIANALHRAHRRRVTEKALCKLSDRELDDIGVTRTSTGYILAPWHPDRDSSDWRYRERK</sequence>
<dbReference type="InterPro" id="IPR009506">
    <property type="entry name" value="YjiS-like"/>
</dbReference>
<organism evidence="2 3">
    <name type="scientific">Roseibium aggregatum</name>
    <dbReference type="NCBI Taxonomy" id="187304"/>
    <lineage>
        <taxon>Bacteria</taxon>
        <taxon>Pseudomonadati</taxon>
        <taxon>Pseudomonadota</taxon>
        <taxon>Alphaproteobacteria</taxon>
        <taxon>Hyphomicrobiales</taxon>
        <taxon>Stappiaceae</taxon>
        <taxon>Roseibium</taxon>
    </lineage>
</organism>
<protein>
    <submittedName>
        <fullName evidence="2">DUF1127 domain-containing protein</fullName>
    </submittedName>
</protein>
<dbReference type="RefSeq" id="WP_190293726.1">
    <property type="nucleotide sequence ID" value="NZ_JABFCZ010000029.1"/>
</dbReference>
<evidence type="ECO:0000313" key="2">
    <source>
        <dbReference type="EMBL" id="MBD1549048.1"/>
    </source>
</evidence>